<gene>
    <name evidence="4" type="ORF">DCF82_10155</name>
</gene>
<dbReference type="Pfam" id="PF09285">
    <property type="entry name" value="Elong-fact-P_C"/>
    <property type="match status" value="1"/>
</dbReference>
<dbReference type="InterPro" id="IPR015365">
    <property type="entry name" value="Elong-fact-P_C"/>
</dbReference>
<evidence type="ECO:0000313" key="5">
    <source>
        <dbReference type="Proteomes" id="UP000261325"/>
    </source>
</evidence>
<dbReference type="SUPFAM" id="SSF50249">
    <property type="entry name" value="Nucleic acid-binding proteins"/>
    <property type="match status" value="1"/>
</dbReference>
<dbReference type="GO" id="GO:0005829">
    <property type="term" value="C:cytosol"/>
    <property type="evidence" value="ECO:0007669"/>
    <property type="project" value="UniProtKB-ARBA"/>
</dbReference>
<evidence type="ECO:0000259" key="3">
    <source>
        <dbReference type="SMART" id="SM00841"/>
    </source>
</evidence>
<dbReference type="GO" id="GO:0043043">
    <property type="term" value="P:peptide biosynthetic process"/>
    <property type="evidence" value="ECO:0007669"/>
    <property type="project" value="InterPro"/>
</dbReference>
<dbReference type="EMBL" id="DLYI01000129">
    <property type="protein sequence ID" value="HAC28162.1"/>
    <property type="molecule type" value="Genomic_DNA"/>
</dbReference>
<dbReference type="GO" id="GO:0003746">
    <property type="term" value="F:translation elongation factor activity"/>
    <property type="evidence" value="ECO:0007669"/>
    <property type="project" value="UniProtKB-KW"/>
</dbReference>
<feature type="non-terminal residue" evidence="4">
    <location>
        <position position="1"/>
    </location>
</feature>
<dbReference type="InterPro" id="IPR012340">
    <property type="entry name" value="NA-bd_OB-fold"/>
</dbReference>
<dbReference type="FunFam" id="2.40.50.140:FF:000004">
    <property type="entry name" value="Elongation factor P"/>
    <property type="match status" value="1"/>
</dbReference>
<comment type="caution">
    <text evidence="4">The sequence shown here is derived from an EMBL/GenBank/DDBJ whole genome shotgun (WGS) entry which is preliminary data.</text>
</comment>
<name>A0A3B8WJS2_MARNT</name>
<dbReference type="InterPro" id="IPR020599">
    <property type="entry name" value="Transl_elong_fac_P/YeiP"/>
</dbReference>
<evidence type="ECO:0000313" key="4">
    <source>
        <dbReference type="EMBL" id="HAC28162.1"/>
    </source>
</evidence>
<dbReference type="AlphaFoldDB" id="A0A3B8WJS2"/>
<reference evidence="4 5" key="1">
    <citation type="journal article" date="2018" name="Nat. Biotechnol.">
        <title>A standardized bacterial taxonomy based on genome phylogeny substantially revises the tree of life.</title>
        <authorList>
            <person name="Parks D.H."/>
            <person name="Chuvochina M."/>
            <person name="Waite D.W."/>
            <person name="Rinke C."/>
            <person name="Skarshewski A."/>
            <person name="Chaumeil P.A."/>
            <person name="Hugenholtz P."/>
        </authorList>
    </citation>
    <scope>NUCLEOTIDE SEQUENCE [LARGE SCALE GENOMIC DNA]</scope>
    <source>
        <strain evidence="4">UBA9049</strain>
    </source>
</reference>
<keyword evidence="4" id="KW-0251">Elongation factor</keyword>
<feature type="region of interest" description="Disordered" evidence="2">
    <location>
        <begin position="1"/>
        <end position="22"/>
    </location>
</feature>
<evidence type="ECO:0000256" key="1">
    <source>
        <dbReference type="ARBA" id="ARBA00009479"/>
    </source>
</evidence>
<dbReference type="Gene3D" id="2.40.50.140">
    <property type="entry name" value="Nucleic acid-binding proteins"/>
    <property type="match status" value="1"/>
</dbReference>
<dbReference type="PANTHER" id="PTHR30053:SF12">
    <property type="entry name" value="ELONGATION FACTOR P (EF-P) FAMILY PROTEIN"/>
    <property type="match status" value="1"/>
</dbReference>
<keyword evidence="4" id="KW-0648">Protein biosynthesis</keyword>
<proteinExistence type="inferred from homology"/>
<dbReference type="InterPro" id="IPR013852">
    <property type="entry name" value="Transl_elong_P/YeiP_CS"/>
</dbReference>
<dbReference type="PROSITE" id="PS01275">
    <property type="entry name" value="EFP"/>
    <property type="match status" value="1"/>
</dbReference>
<feature type="non-terminal residue" evidence="4">
    <location>
        <position position="43"/>
    </location>
</feature>
<dbReference type="Proteomes" id="UP000261325">
    <property type="component" value="Unassembled WGS sequence"/>
</dbReference>
<organism evidence="4 5">
    <name type="scientific">Marinobacter nauticus</name>
    <name type="common">Marinobacter hydrocarbonoclasticus</name>
    <name type="synonym">Marinobacter aquaeolei</name>
    <dbReference type="NCBI Taxonomy" id="2743"/>
    <lineage>
        <taxon>Bacteria</taxon>
        <taxon>Pseudomonadati</taxon>
        <taxon>Pseudomonadota</taxon>
        <taxon>Gammaproteobacteria</taxon>
        <taxon>Pseudomonadales</taxon>
        <taxon>Marinobacteraceae</taxon>
        <taxon>Marinobacter</taxon>
    </lineage>
</organism>
<comment type="similarity">
    <text evidence="1">Belongs to the elongation factor P family.</text>
</comment>
<dbReference type="SMART" id="SM00841">
    <property type="entry name" value="Elong-fact-P_C"/>
    <property type="match status" value="1"/>
</dbReference>
<accession>A0A3B8WJS2</accession>
<sequence length="43" mass="4328">ELEVVDTDPGMKGDTAQGGSKPATLSTGAVVNVPLFITIGEVL</sequence>
<dbReference type="PANTHER" id="PTHR30053">
    <property type="entry name" value="ELONGATION FACTOR P"/>
    <property type="match status" value="1"/>
</dbReference>
<protein>
    <submittedName>
        <fullName evidence="4">Elongation factor P</fullName>
    </submittedName>
</protein>
<feature type="domain" description="Elongation factor P C-terminal" evidence="3">
    <location>
        <begin position="1"/>
        <end position="43"/>
    </location>
</feature>
<evidence type="ECO:0000256" key="2">
    <source>
        <dbReference type="SAM" id="MobiDB-lite"/>
    </source>
</evidence>